<dbReference type="PROSITE" id="PS50113">
    <property type="entry name" value="PAC"/>
    <property type="match status" value="2"/>
</dbReference>
<dbReference type="InterPro" id="IPR011006">
    <property type="entry name" value="CheY-like_superfamily"/>
</dbReference>
<comment type="caution">
    <text evidence="14">The sequence shown here is derived from an EMBL/GenBank/DDBJ whole genome shotgun (WGS) entry which is preliminary data.</text>
</comment>
<dbReference type="InterPro" id="IPR035965">
    <property type="entry name" value="PAS-like_dom_sf"/>
</dbReference>
<evidence type="ECO:0000256" key="5">
    <source>
        <dbReference type="ARBA" id="ARBA00022741"/>
    </source>
</evidence>
<dbReference type="InterPro" id="IPR001789">
    <property type="entry name" value="Sig_transdc_resp-reg_receiver"/>
</dbReference>
<dbReference type="PANTHER" id="PTHR43065">
    <property type="entry name" value="SENSOR HISTIDINE KINASE"/>
    <property type="match status" value="1"/>
</dbReference>
<dbReference type="Gene3D" id="3.30.450.20">
    <property type="entry name" value="PAS domain"/>
    <property type="match status" value="2"/>
</dbReference>
<dbReference type="InterPro" id="IPR036890">
    <property type="entry name" value="HATPase_C_sf"/>
</dbReference>
<dbReference type="Pfam" id="PF00072">
    <property type="entry name" value="Response_reg"/>
    <property type="match status" value="2"/>
</dbReference>
<dbReference type="InterPro" id="IPR000700">
    <property type="entry name" value="PAS-assoc_C"/>
</dbReference>
<evidence type="ECO:0000259" key="10">
    <source>
        <dbReference type="PROSITE" id="PS50109"/>
    </source>
</evidence>
<gene>
    <name evidence="14" type="ORF">NX786_23860</name>
</gene>
<dbReference type="SUPFAM" id="SSF55785">
    <property type="entry name" value="PYP-like sensor domain (PAS domain)"/>
    <property type="match status" value="2"/>
</dbReference>
<dbReference type="InterPro" id="IPR003594">
    <property type="entry name" value="HATPase_dom"/>
</dbReference>
<dbReference type="SUPFAM" id="SSF47384">
    <property type="entry name" value="Homodimeric domain of signal transducing histidine kinase"/>
    <property type="match status" value="1"/>
</dbReference>
<dbReference type="PANTHER" id="PTHR43065:SF49">
    <property type="entry name" value="HISTIDINE KINASE"/>
    <property type="match status" value="1"/>
</dbReference>
<name>A0ABT2C6C7_9BURK</name>
<dbReference type="CDD" id="cd00082">
    <property type="entry name" value="HisKA"/>
    <property type="match status" value="1"/>
</dbReference>
<evidence type="ECO:0000259" key="13">
    <source>
        <dbReference type="PROSITE" id="PS50113"/>
    </source>
</evidence>
<dbReference type="SUPFAM" id="SSF52172">
    <property type="entry name" value="CheY-like"/>
    <property type="match status" value="2"/>
</dbReference>
<dbReference type="InterPro" id="IPR003661">
    <property type="entry name" value="HisK_dim/P_dom"/>
</dbReference>
<keyword evidence="15" id="KW-1185">Reference proteome</keyword>
<sequence length="785" mass="86089">MTSDFTTQRRMQLLVERVADYAIYMLNPDGTVASWNAGARRFKGYTEAEILGQHFSRFYTPADRAAGLPERALATALEKGLFEAEGWRVRKDGSHFWASVVIDPIRDDDGQLLGFAKITRDISDKKLAREALRRSEEQFRLLVDSVIDYAIYMLSPEGLVTTWNAGARNIKGYTPDEVIGSHFRRFYTEEDRNNGLPEHVLATAREQGRYHGEGVRVRKDGTRFRADVVVDAIRDADGRLAGFAKITRDVTQRVQLDEARQVLQHAQRLEAVGKLTGGVAHDFNNILQVIGGSLQLLGGTVAGLPAAQRHVQMALAAVDRGAKLSSQLLAFARRQPLQPYVLNPGRVVRNMEDLVRRAVGEHVEVETVVSASLWNTTLDPHQLENVILNLAINARDAMPDGGKLTVELSNTMLDDTYVSAAHEVPPGQYVLLAISDTGTGMPPDVRERAIEPFFTTKGEGQGTGLGLSMAFGFVKQSGGHFRIYSEVGHGTTIKAYFPRVLEAEQTLPEPVANEVRGGTETILVVEDDASVQATVVGMLSELGYQVLRADNAEMALAVLKAGVRCDLLFTDVVMPGKLKSTEMVRQARALLPDMKVLYTSGYTQNAIIHGGRLDPGVELLSKPYRREKLATKVRQLLGAKETTPEPAPDAPAPRQAASAGLRVLLIEDDAQARELYRDILLAAGFQADEAPTAQDALAMLRRDRYHAAVVDYSLPDLDGLTLARRIVERHPSVAIVFASGYGSLVAGTSDVTARVLTKPFTDLQLKQALLAAVAEQRDRDASRRA</sequence>
<dbReference type="EMBL" id="JANUHC010000009">
    <property type="protein sequence ID" value="MCS0632371.1"/>
    <property type="molecule type" value="Genomic_DNA"/>
</dbReference>
<dbReference type="CDD" id="cd00130">
    <property type="entry name" value="PAS"/>
    <property type="match status" value="2"/>
</dbReference>
<feature type="domain" description="Response regulatory" evidence="11">
    <location>
        <begin position="662"/>
        <end position="773"/>
    </location>
</feature>
<evidence type="ECO:0000259" key="11">
    <source>
        <dbReference type="PROSITE" id="PS50110"/>
    </source>
</evidence>
<feature type="domain" description="Response regulatory" evidence="11">
    <location>
        <begin position="521"/>
        <end position="637"/>
    </location>
</feature>
<evidence type="ECO:0000256" key="4">
    <source>
        <dbReference type="ARBA" id="ARBA00022679"/>
    </source>
</evidence>
<dbReference type="PROSITE" id="PS50112">
    <property type="entry name" value="PAS"/>
    <property type="match status" value="2"/>
</dbReference>
<dbReference type="CDD" id="cd18161">
    <property type="entry name" value="REC_hyHK_blue-like"/>
    <property type="match status" value="1"/>
</dbReference>
<reference evidence="14" key="1">
    <citation type="submission" date="2022-08" db="EMBL/GenBank/DDBJ databases">
        <title>Reclassification of Massilia species as members of the genera Telluria, Duganella, Pseudoduganella, Mokoshia gen. nov. and Zemynaea gen. nov. using orthogonal and non-orthogonal genome-based approaches.</title>
        <authorList>
            <person name="Bowman J.P."/>
        </authorList>
    </citation>
    <scope>NUCLEOTIDE SEQUENCE</scope>
    <source>
        <strain evidence="14">LMG 11547</strain>
    </source>
</reference>
<dbReference type="NCBIfam" id="TIGR00229">
    <property type="entry name" value="sensory_box"/>
    <property type="match status" value="2"/>
</dbReference>
<dbReference type="Pfam" id="PF13426">
    <property type="entry name" value="PAS_9"/>
    <property type="match status" value="1"/>
</dbReference>
<keyword evidence="6" id="KW-0418">Kinase</keyword>
<dbReference type="InterPro" id="IPR013767">
    <property type="entry name" value="PAS_fold"/>
</dbReference>
<dbReference type="EC" id="2.7.13.3" evidence="2"/>
<dbReference type="InterPro" id="IPR005467">
    <property type="entry name" value="His_kinase_dom"/>
</dbReference>
<dbReference type="InterPro" id="IPR036097">
    <property type="entry name" value="HisK_dim/P_sf"/>
</dbReference>
<dbReference type="SMART" id="SM00086">
    <property type="entry name" value="PAC"/>
    <property type="match status" value="2"/>
</dbReference>
<keyword evidence="3 9" id="KW-0597">Phosphoprotein</keyword>
<dbReference type="InterPro" id="IPR004358">
    <property type="entry name" value="Sig_transdc_His_kin-like_C"/>
</dbReference>
<feature type="domain" description="PAS" evidence="12">
    <location>
        <begin position="135"/>
        <end position="193"/>
    </location>
</feature>
<dbReference type="Gene3D" id="3.30.565.10">
    <property type="entry name" value="Histidine kinase-like ATPase, C-terminal domain"/>
    <property type="match status" value="1"/>
</dbReference>
<evidence type="ECO:0000256" key="1">
    <source>
        <dbReference type="ARBA" id="ARBA00000085"/>
    </source>
</evidence>
<dbReference type="Gene3D" id="3.40.50.2300">
    <property type="match status" value="2"/>
</dbReference>
<evidence type="ECO:0000256" key="9">
    <source>
        <dbReference type="PROSITE-ProRule" id="PRU00169"/>
    </source>
</evidence>
<dbReference type="InterPro" id="IPR001610">
    <property type="entry name" value="PAC"/>
</dbReference>
<dbReference type="Pfam" id="PF02518">
    <property type="entry name" value="HATPase_c"/>
    <property type="match status" value="1"/>
</dbReference>
<evidence type="ECO:0000313" key="15">
    <source>
        <dbReference type="Proteomes" id="UP001165263"/>
    </source>
</evidence>
<feature type="domain" description="PAC" evidence="13">
    <location>
        <begin position="210"/>
        <end position="262"/>
    </location>
</feature>
<feature type="domain" description="PAS" evidence="12">
    <location>
        <begin position="7"/>
        <end position="80"/>
    </location>
</feature>
<keyword evidence="5" id="KW-0547">Nucleotide-binding</keyword>
<keyword evidence="4" id="KW-0808">Transferase</keyword>
<dbReference type="PROSITE" id="PS50109">
    <property type="entry name" value="HIS_KIN"/>
    <property type="match status" value="1"/>
</dbReference>
<feature type="domain" description="Histidine kinase" evidence="10">
    <location>
        <begin position="278"/>
        <end position="501"/>
    </location>
</feature>
<comment type="catalytic activity">
    <reaction evidence="1">
        <text>ATP + protein L-histidine = ADP + protein N-phospho-L-histidine.</text>
        <dbReference type="EC" id="2.7.13.3"/>
    </reaction>
</comment>
<organism evidence="14 15">
    <name type="scientific">Telluria mixta</name>
    <dbReference type="NCBI Taxonomy" id="34071"/>
    <lineage>
        <taxon>Bacteria</taxon>
        <taxon>Pseudomonadati</taxon>
        <taxon>Pseudomonadota</taxon>
        <taxon>Betaproteobacteria</taxon>
        <taxon>Burkholderiales</taxon>
        <taxon>Oxalobacteraceae</taxon>
        <taxon>Telluria group</taxon>
        <taxon>Telluria</taxon>
    </lineage>
</organism>
<evidence type="ECO:0000259" key="12">
    <source>
        <dbReference type="PROSITE" id="PS50112"/>
    </source>
</evidence>
<evidence type="ECO:0000256" key="6">
    <source>
        <dbReference type="ARBA" id="ARBA00022777"/>
    </source>
</evidence>
<protein>
    <recommendedName>
        <fullName evidence="2">histidine kinase</fullName>
        <ecNumber evidence="2">2.7.13.3</ecNumber>
    </recommendedName>
</protein>
<feature type="modified residue" description="4-aspartylphosphate" evidence="9">
    <location>
        <position position="711"/>
    </location>
</feature>
<dbReference type="PRINTS" id="PR00344">
    <property type="entry name" value="BCTRLSENSOR"/>
</dbReference>
<dbReference type="SMART" id="SM00387">
    <property type="entry name" value="HATPase_c"/>
    <property type="match status" value="1"/>
</dbReference>
<dbReference type="CDD" id="cd00156">
    <property type="entry name" value="REC"/>
    <property type="match status" value="1"/>
</dbReference>
<evidence type="ECO:0000256" key="7">
    <source>
        <dbReference type="ARBA" id="ARBA00022840"/>
    </source>
</evidence>
<evidence type="ECO:0000313" key="14">
    <source>
        <dbReference type="EMBL" id="MCS0632371.1"/>
    </source>
</evidence>
<dbReference type="Proteomes" id="UP001165263">
    <property type="component" value="Unassembled WGS sequence"/>
</dbReference>
<dbReference type="InterPro" id="IPR000014">
    <property type="entry name" value="PAS"/>
</dbReference>
<keyword evidence="8" id="KW-0902">Two-component regulatory system</keyword>
<dbReference type="SUPFAM" id="SSF55874">
    <property type="entry name" value="ATPase domain of HSP90 chaperone/DNA topoisomerase II/histidine kinase"/>
    <property type="match status" value="1"/>
</dbReference>
<keyword evidence="7" id="KW-0067">ATP-binding</keyword>
<dbReference type="RefSeq" id="WP_259451402.1">
    <property type="nucleotide sequence ID" value="NZ_CP119520.1"/>
</dbReference>
<dbReference type="Gene3D" id="1.10.287.130">
    <property type="match status" value="1"/>
</dbReference>
<dbReference type="CDD" id="cd16919">
    <property type="entry name" value="HATPase_CckA-like"/>
    <property type="match status" value="1"/>
</dbReference>
<feature type="modified residue" description="4-aspartylphosphate" evidence="9">
    <location>
        <position position="571"/>
    </location>
</feature>
<accession>A0ABT2C6C7</accession>
<proteinExistence type="predicted"/>
<dbReference type="SMART" id="SM00091">
    <property type="entry name" value="PAS"/>
    <property type="match status" value="2"/>
</dbReference>
<dbReference type="PROSITE" id="PS50110">
    <property type="entry name" value="RESPONSE_REGULATORY"/>
    <property type="match status" value="2"/>
</dbReference>
<evidence type="ECO:0000256" key="3">
    <source>
        <dbReference type="ARBA" id="ARBA00022553"/>
    </source>
</evidence>
<dbReference type="SMART" id="SM00388">
    <property type="entry name" value="HisKA"/>
    <property type="match status" value="1"/>
</dbReference>
<evidence type="ECO:0000256" key="2">
    <source>
        <dbReference type="ARBA" id="ARBA00012438"/>
    </source>
</evidence>
<evidence type="ECO:0000256" key="8">
    <source>
        <dbReference type="ARBA" id="ARBA00023012"/>
    </source>
</evidence>
<feature type="domain" description="PAC" evidence="13">
    <location>
        <begin position="82"/>
        <end position="134"/>
    </location>
</feature>
<dbReference type="SMART" id="SM00448">
    <property type="entry name" value="REC"/>
    <property type="match status" value="2"/>
</dbReference>
<dbReference type="Pfam" id="PF00989">
    <property type="entry name" value="PAS"/>
    <property type="match status" value="1"/>
</dbReference>